<name>A0A930URH4_9PAST</name>
<protein>
    <submittedName>
        <fullName evidence="2">TfoX/Sxy family DNA transformation protein</fullName>
    </submittedName>
</protein>
<gene>
    <name evidence="2" type="ORF">INT80_07530</name>
</gene>
<dbReference type="Pfam" id="PF04994">
    <property type="entry name" value="TfoX_C"/>
    <property type="match status" value="1"/>
</dbReference>
<evidence type="ECO:0000313" key="2">
    <source>
        <dbReference type="EMBL" id="MBF4102642.1"/>
    </source>
</evidence>
<proteinExistence type="predicted"/>
<organism evidence="2">
    <name type="scientific">Gallibacterium anatis</name>
    <dbReference type="NCBI Taxonomy" id="750"/>
    <lineage>
        <taxon>Bacteria</taxon>
        <taxon>Pseudomonadati</taxon>
        <taxon>Pseudomonadota</taxon>
        <taxon>Gammaproteobacteria</taxon>
        <taxon>Pasteurellales</taxon>
        <taxon>Pasteurellaceae</taxon>
        <taxon>Gallibacterium</taxon>
    </lineage>
</organism>
<feature type="domain" description="TfoX C-terminal" evidence="1">
    <location>
        <begin position="2"/>
        <end position="63"/>
    </location>
</feature>
<dbReference type="AlphaFoldDB" id="A0A930URH4"/>
<reference evidence="2" key="1">
    <citation type="submission" date="2020-11" db="EMBL/GenBank/DDBJ databases">
        <title>Gallibacterium anatis 1637, full genome, WGS.</title>
        <authorList>
            <person name="Laishevtcev A.I."/>
            <person name="Yakimova E.A."/>
            <person name="Petkovich D."/>
            <person name="Stepanova T.V."/>
            <person name="Kalendr R.S."/>
            <person name="Rubalsky E.O."/>
            <person name="Zulkarneev E.R."/>
            <person name="Aleshkin A.V."/>
        </authorList>
    </citation>
    <scope>NUCLEOTIDE SEQUENCE</scope>
    <source>
        <strain evidence="2">1637</strain>
    </source>
</reference>
<dbReference type="EMBL" id="JADION010000018">
    <property type="protein sequence ID" value="MBF4102642.1"/>
    <property type="molecule type" value="Genomic_DNA"/>
</dbReference>
<sequence>MNRVDIKNVRTLRQVGAIETYIRIRKLIGNVHLDLLFWKLVGALQHRYYSLITYEERLQLLQELNFCIKNANLSEESMKFRR</sequence>
<comment type="caution">
    <text evidence="2">The sequence shown here is derived from an EMBL/GenBank/DDBJ whole genome shotgun (WGS) entry which is preliminary data.</text>
</comment>
<dbReference type="InterPro" id="IPR007077">
    <property type="entry name" value="TfoX_C"/>
</dbReference>
<accession>A0A930URH4</accession>
<evidence type="ECO:0000259" key="1">
    <source>
        <dbReference type="Pfam" id="PF04994"/>
    </source>
</evidence>
<dbReference type="Gene3D" id="1.10.150.20">
    <property type="entry name" value="5' to 3' exonuclease, C-terminal subdomain"/>
    <property type="match status" value="1"/>
</dbReference>